<gene>
    <name evidence="1" type="ORF">INT45_007225</name>
</gene>
<keyword evidence="2" id="KW-1185">Reference proteome</keyword>
<evidence type="ECO:0000313" key="1">
    <source>
        <dbReference type="EMBL" id="KAG2218062.1"/>
    </source>
</evidence>
<accession>A0A8H7VGI3</accession>
<dbReference type="PANTHER" id="PTHR42100">
    <property type="entry name" value="OXIDOREDUCTASE 178 KDA SUBUNIT, PUTATIVE (AFU_ORTHOLOGUE AFUA_8G04320)-RELATED"/>
    <property type="match status" value="1"/>
</dbReference>
<organism evidence="1 2">
    <name type="scientific">Circinella minor</name>
    <dbReference type="NCBI Taxonomy" id="1195481"/>
    <lineage>
        <taxon>Eukaryota</taxon>
        <taxon>Fungi</taxon>
        <taxon>Fungi incertae sedis</taxon>
        <taxon>Mucoromycota</taxon>
        <taxon>Mucoromycotina</taxon>
        <taxon>Mucoromycetes</taxon>
        <taxon>Mucorales</taxon>
        <taxon>Lichtheimiaceae</taxon>
        <taxon>Circinella</taxon>
    </lineage>
</organism>
<dbReference type="GO" id="GO:0005739">
    <property type="term" value="C:mitochondrion"/>
    <property type="evidence" value="ECO:0007669"/>
    <property type="project" value="InterPro"/>
</dbReference>
<proteinExistence type="predicted"/>
<sequence length="152" mass="17495">MASRILSSTRLVRAPLTRQITRRNFASDAKDASPKFAEETFNGNIWRNTVIAVIAGVAIYRIDQHLTNQGEEKHPFTKWIEYHMESSEDMDKFNQQKLDDASKLAEYRLVVQEAQRAPIYRLRNPESFERASPRGLVTGQQVDLSDLKVRSD</sequence>
<dbReference type="Proteomes" id="UP000646827">
    <property type="component" value="Unassembled WGS sequence"/>
</dbReference>
<dbReference type="AlphaFoldDB" id="A0A8H7VGI3"/>
<dbReference type="EMBL" id="JAEPRB010000254">
    <property type="protein sequence ID" value="KAG2218062.1"/>
    <property type="molecule type" value="Genomic_DNA"/>
</dbReference>
<evidence type="ECO:0000313" key="2">
    <source>
        <dbReference type="Proteomes" id="UP000646827"/>
    </source>
</evidence>
<dbReference type="OrthoDB" id="2120038at2759"/>
<dbReference type="InterPro" id="IPR034444">
    <property type="entry name" value="Nuo17.8"/>
</dbReference>
<dbReference type="PANTHER" id="PTHR42100:SF1">
    <property type="entry name" value="OXIDOREDUCTASE 178 KDA SUBUNIT, PUTATIVE (AFU_ORTHOLOGUE AFUA_8G04320)-RELATED"/>
    <property type="match status" value="1"/>
</dbReference>
<name>A0A8H7VGI3_9FUNG</name>
<reference evidence="1 2" key="1">
    <citation type="submission" date="2020-12" db="EMBL/GenBank/DDBJ databases">
        <title>Metabolic potential, ecology and presence of endohyphal bacteria is reflected in genomic diversity of Mucoromycotina.</title>
        <authorList>
            <person name="Muszewska A."/>
            <person name="Okrasinska A."/>
            <person name="Steczkiewicz K."/>
            <person name="Drgas O."/>
            <person name="Orlowska M."/>
            <person name="Perlinska-Lenart U."/>
            <person name="Aleksandrzak-Piekarczyk T."/>
            <person name="Szatraj K."/>
            <person name="Zielenkiewicz U."/>
            <person name="Pilsyk S."/>
            <person name="Malc E."/>
            <person name="Mieczkowski P."/>
            <person name="Kruszewska J.S."/>
            <person name="Biernat P."/>
            <person name="Pawlowska J."/>
        </authorList>
    </citation>
    <scope>NUCLEOTIDE SEQUENCE [LARGE SCALE GENOMIC DNA]</scope>
    <source>
        <strain evidence="1 2">CBS 142.35</strain>
    </source>
</reference>
<protein>
    <submittedName>
        <fullName evidence="1">Uncharacterized protein</fullName>
    </submittedName>
</protein>
<comment type="caution">
    <text evidence="1">The sequence shown here is derived from an EMBL/GenBank/DDBJ whole genome shotgun (WGS) entry which is preliminary data.</text>
</comment>